<organism evidence="5 6">
    <name type="scientific">Lingula anatina</name>
    <name type="common">Brachiopod</name>
    <name type="synonym">Lingula unguis</name>
    <dbReference type="NCBI Taxonomy" id="7574"/>
    <lineage>
        <taxon>Eukaryota</taxon>
        <taxon>Metazoa</taxon>
        <taxon>Spiralia</taxon>
        <taxon>Lophotrochozoa</taxon>
        <taxon>Brachiopoda</taxon>
        <taxon>Linguliformea</taxon>
        <taxon>Lingulata</taxon>
        <taxon>Lingulida</taxon>
        <taxon>Linguloidea</taxon>
        <taxon>Lingulidae</taxon>
        <taxon>Lingula</taxon>
    </lineage>
</organism>
<dbReference type="Pfam" id="PF02732">
    <property type="entry name" value="ERCC4"/>
    <property type="match status" value="1"/>
</dbReference>
<dbReference type="GO" id="GO:0008821">
    <property type="term" value="F:crossover junction DNA endonuclease activity"/>
    <property type="evidence" value="ECO:0007669"/>
    <property type="project" value="UniProtKB-UniRule"/>
</dbReference>
<keyword evidence="2" id="KW-0540">Nuclease</keyword>
<dbReference type="GO" id="GO:0046872">
    <property type="term" value="F:metal ion binding"/>
    <property type="evidence" value="ECO:0007669"/>
    <property type="project" value="UniProtKB-UniRule"/>
</dbReference>
<feature type="compositionally biased region" description="Basic and acidic residues" evidence="3">
    <location>
        <begin position="468"/>
        <end position="482"/>
    </location>
</feature>
<dbReference type="AlphaFoldDB" id="A0A1S3IXL7"/>
<feature type="compositionally biased region" description="Low complexity" evidence="3">
    <location>
        <begin position="713"/>
        <end position="729"/>
    </location>
</feature>
<evidence type="ECO:0000259" key="4">
    <source>
        <dbReference type="PROSITE" id="PS51140"/>
    </source>
</evidence>
<feature type="compositionally biased region" description="Polar residues" evidence="3">
    <location>
        <begin position="445"/>
        <end position="457"/>
    </location>
</feature>
<feature type="region of interest" description="Disordered" evidence="3">
    <location>
        <begin position="191"/>
        <end position="214"/>
    </location>
</feature>
<accession>A0A1S3IXL7</accession>
<dbReference type="GO" id="GO:0048476">
    <property type="term" value="C:Holliday junction resolvase complex"/>
    <property type="evidence" value="ECO:0007669"/>
    <property type="project" value="UniProtKB-UniRule"/>
</dbReference>
<comment type="similarity">
    <text evidence="2">Belongs to the XPF family.</text>
</comment>
<dbReference type="GO" id="GO:0048257">
    <property type="term" value="F:3'-flap endonuclease activity"/>
    <property type="evidence" value="ECO:0007669"/>
    <property type="project" value="TreeGrafter"/>
</dbReference>
<dbReference type="InterPro" id="IPR006166">
    <property type="entry name" value="ERCC4_domain"/>
</dbReference>
<keyword evidence="2" id="KW-0233">DNA recombination</keyword>
<keyword evidence="2" id="KW-0234">DNA repair</keyword>
<dbReference type="Gene3D" id="3.40.50.10130">
    <property type="match status" value="1"/>
</dbReference>
<dbReference type="GO" id="GO:0003677">
    <property type="term" value="F:DNA binding"/>
    <property type="evidence" value="ECO:0007669"/>
    <property type="project" value="UniProtKB-UniRule"/>
</dbReference>
<dbReference type="GO" id="GO:0000727">
    <property type="term" value="P:double-strand break repair via break-induced replication"/>
    <property type="evidence" value="ECO:0007669"/>
    <property type="project" value="UniProtKB-UniRule"/>
</dbReference>
<keyword evidence="2" id="KW-0227">DNA damage</keyword>
<dbReference type="InterPro" id="IPR033309">
    <property type="entry name" value="Mus81"/>
</dbReference>
<dbReference type="InterPro" id="IPR011335">
    <property type="entry name" value="Restrct_endonuc-II-like"/>
</dbReference>
<dbReference type="InParanoid" id="A0A1S3IXL7"/>
<comment type="cofactor">
    <cofactor evidence="2">
        <name>Mg(2+)</name>
        <dbReference type="ChEBI" id="CHEBI:18420"/>
    </cofactor>
</comment>
<sequence length="899" mass="98589">MKRGRSYLDLRYKFIRGLIEYEGYQRNCVYLKSAAEWTSKAIISLELSQEPVKSVNQAAKLEGIGKELSEKLKEMMGFKHLSNKASPAGMFVSSAPAFLVAMLNLTEVQSLQDNSPKENILIPEAMLIEEAAKLCEEKFNHIPKAFCMAAWRLNVLCNRDLIKKRSLAQTPVYQLLPLGEEEATRLRATFQPSSTQKTGSNMAEKEEDQQSGTLYTNDDGSDGLVILVDTQELGGDHRGLGQLIDLIKQTGLRYRTKKLACGDYSWLLRCGGEERVMPLLVERKRADDLAKSLVDGRYGKQRRDMVIWKAAFTSQGVPAVLKYILESRPEQFVVQCADGCGGVGKCGYPSALQLNKAIEDLENCQDFEVLKTDNIGHTVEMLAIITAELQQRSDCGEFDDLIVKDINPDQFMTTRIESAAIGSEGSERGHTSTKANNFKKRRKTSATVTPEDPSTSHWADELLVDTSVDQHKTRDSVKHTESNDDDDDENRIVRKSQLSGDYEKLPNVTEKQTMKVRPQQSNNSRSQQEKNNNYLTVEEDEAPIQLAQYHSTPGTSVNVPLVKKPKPVPTIHIQEGVLPKIIGRYQPESDTAQPTTTIKAGPSMQGAFKTGENYNKTAWVRPPVLSSLGSASAVPKVLGNPHKAITAGSESVIADDDNFAASSVSVTGKQHKPARTITRKAFSDTSNITEQKATSPGVPRRVPKLKMSYHLNSPEVTPSSTVSTPSSSTGARIYLMKTPPGKGASSSPKSPPSTGAPEGGKGQVAVRRTVFSELSDDDSNQGLPDLTTYSTSKGPRVKKTKIETASSVLTDFHSVKYGSNTSSDKSCSMTAQCNNERLQAEFDNKVQTLLGILPHVSQERAISALLDCNIDVERCVSVLLDEEEAGGPSSVVDLTSMSQ</sequence>
<feature type="domain" description="CUE" evidence="4">
    <location>
        <begin position="841"/>
        <end position="884"/>
    </location>
</feature>
<name>A0A1S3IXL7_LINAN</name>
<evidence type="ECO:0000313" key="6">
    <source>
        <dbReference type="RefSeq" id="XP_013402773.1"/>
    </source>
</evidence>
<evidence type="ECO:0000256" key="2">
    <source>
        <dbReference type="RuleBase" id="RU369042"/>
    </source>
</evidence>
<keyword evidence="2" id="KW-0479">Metal-binding</keyword>
<dbReference type="PROSITE" id="PS51140">
    <property type="entry name" value="CUE"/>
    <property type="match status" value="1"/>
</dbReference>
<dbReference type="CDD" id="cd14279">
    <property type="entry name" value="CUE"/>
    <property type="match status" value="1"/>
</dbReference>
<dbReference type="PANTHER" id="PTHR13451:SF0">
    <property type="entry name" value="CROSSOVER JUNCTION ENDONUCLEASE MUS81"/>
    <property type="match status" value="1"/>
</dbReference>
<feature type="compositionally biased region" description="Polar residues" evidence="3">
    <location>
        <begin position="683"/>
        <end position="694"/>
    </location>
</feature>
<keyword evidence="2" id="KW-0460">Magnesium</keyword>
<dbReference type="GO" id="GO:0000712">
    <property type="term" value="P:resolution of meiotic recombination intermediates"/>
    <property type="evidence" value="ECO:0007669"/>
    <property type="project" value="TreeGrafter"/>
</dbReference>
<dbReference type="PANTHER" id="PTHR13451">
    <property type="entry name" value="CLASS II CROSSOVER JUNCTION ENDONUCLEASE MUS81"/>
    <property type="match status" value="1"/>
</dbReference>
<feature type="compositionally biased region" description="Polar residues" evidence="3">
    <location>
        <begin position="191"/>
        <end position="201"/>
    </location>
</feature>
<feature type="compositionally biased region" description="Low complexity" evidence="3">
    <location>
        <begin position="737"/>
        <end position="756"/>
    </location>
</feature>
<keyword evidence="5" id="KW-1185">Reference proteome</keyword>
<evidence type="ECO:0000313" key="5">
    <source>
        <dbReference type="Proteomes" id="UP000085678"/>
    </source>
</evidence>
<feature type="region of interest" description="Disordered" evidence="3">
    <location>
        <begin position="681"/>
        <end position="798"/>
    </location>
</feature>
<dbReference type="GO" id="GO:0006308">
    <property type="term" value="P:DNA catabolic process"/>
    <property type="evidence" value="ECO:0007669"/>
    <property type="project" value="UniProtKB-UniRule"/>
</dbReference>
<dbReference type="SUPFAM" id="SSF52980">
    <property type="entry name" value="Restriction endonuclease-like"/>
    <property type="match status" value="1"/>
</dbReference>
<keyword evidence="2" id="KW-0539">Nucleus</keyword>
<dbReference type="SMART" id="SM00891">
    <property type="entry name" value="ERCC4"/>
    <property type="match status" value="1"/>
</dbReference>
<dbReference type="Proteomes" id="UP000085678">
    <property type="component" value="Unplaced"/>
</dbReference>
<dbReference type="RefSeq" id="XP_013402773.1">
    <property type="nucleotide sequence ID" value="XM_013547319.2"/>
</dbReference>
<dbReference type="GO" id="GO:0043130">
    <property type="term" value="F:ubiquitin binding"/>
    <property type="evidence" value="ECO:0007669"/>
    <property type="project" value="InterPro"/>
</dbReference>
<dbReference type="InterPro" id="IPR009060">
    <property type="entry name" value="UBA-like_sf"/>
</dbReference>
<dbReference type="GO" id="GO:0005634">
    <property type="term" value="C:nucleus"/>
    <property type="evidence" value="ECO:0007669"/>
    <property type="project" value="UniProtKB-SubCell"/>
</dbReference>
<protein>
    <recommendedName>
        <fullName evidence="2">Crossover junction endonuclease MUS81</fullName>
        <ecNumber evidence="2">3.1.22.-</ecNumber>
    </recommendedName>
</protein>
<feature type="compositionally biased region" description="Low complexity" evidence="3">
    <location>
        <begin position="519"/>
        <end position="530"/>
    </location>
</feature>
<evidence type="ECO:0000256" key="3">
    <source>
        <dbReference type="SAM" id="MobiDB-lite"/>
    </source>
</evidence>
<feature type="region of interest" description="Disordered" evidence="3">
    <location>
        <begin position="419"/>
        <end position="530"/>
    </location>
</feature>
<dbReference type="GO" id="GO:0031573">
    <property type="term" value="P:mitotic intra-S DNA damage checkpoint signaling"/>
    <property type="evidence" value="ECO:0007669"/>
    <property type="project" value="TreeGrafter"/>
</dbReference>
<comment type="function">
    <text evidence="2">Interacts with EME1 to form a DNA structure-specific endonuclease with substrate preference for branched DNA structures with a 5'-end at the branch nick. Typical substrates include 3'-flap structures, D-loops, replication forks and nicked Holliday junctions. May be required in mitosis for the processing of stalled or collapsed replication fork intermediates. May be required in meiosis for the repair of meiosis-specific double strand breaks subsequent to single-end invasion (SEI).</text>
</comment>
<dbReference type="SUPFAM" id="SSF46934">
    <property type="entry name" value="UBA-like"/>
    <property type="match status" value="1"/>
</dbReference>
<comment type="subcellular location">
    <subcellularLocation>
        <location evidence="2">Nucleus</location>
    </subcellularLocation>
</comment>
<dbReference type="GeneID" id="106168305"/>
<gene>
    <name evidence="6" type="primary">LOC106168305</name>
</gene>
<dbReference type="KEGG" id="lak:106168305"/>
<dbReference type="CDD" id="cd20074">
    <property type="entry name" value="XPF_nuclease_Mus81"/>
    <property type="match status" value="1"/>
</dbReference>
<dbReference type="InterPro" id="IPR047416">
    <property type="entry name" value="XPF_nuclease_Mus81"/>
</dbReference>
<evidence type="ECO:0000256" key="1">
    <source>
        <dbReference type="ARBA" id="ARBA00022801"/>
    </source>
</evidence>
<dbReference type="STRING" id="7574.A0A1S3IXL7"/>
<keyword evidence="2" id="KW-0255">Endonuclease</keyword>
<comment type="subunit">
    <text evidence="2">Interacts with EME1.</text>
</comment>
<proteinExistence type="inferred from homology"/>
<reference evidence="6" key="1">
    <citation type="submission" date="2025-08" db="UniProtKB">
        <authorList>
            <consortium name="RefSeq"/>
        </authorList>
    </citation>
    <scope>IDENTIFICATION</scope>
    <source>
        <tissue evidence="6">Gonads</tissue>
    </source>
</reference>
<keyword evidence="1 2" id="KW-0378">Hydrolase</keyword>
<dbReference type="OrthoDB" id="5963188at2759"/>
<dbReference type="InterPro" id="IPR003892">
    <property type="entry name" value="CUE"/>
</dbReference>
<dbReference type="EC" id="3.1.22.-" evidence="2"/>